<dbReference type="InterPro" id="IPR011109">
    <property type="entry name" value="DNA_bind_recombinase_dom"/>
</dbReference>
<dbReference type="Gene3D" id="3.90.1750.20">
    <property type="entry name" value="Putative Large Serine Recombinase, Chain B, Domain 2"/>
    <property type="match status" value="1"/>
</dbReference>
<gene>
    <name evidence="3" type="ORF">MOOR_16770</name>
</gene>
<evidence type="ECO:0008006" key="5">
    <source>
        <dbReference type="Google" id="ProtNLM"/>
    </source>
</evidence>
<dbReference type="Pfam" id="PF13408">
    <property type="entry name" value="Zn_ribbon_recom"/>
    <property type="match status" value="1"/>
</dbReference>
<feature type="domain" description="Recombinase" evidence="2">
    <location>
        <begin position="156"/>
        <end position="282"/>
    </location>
</feature>
<dbReference type="SUPFAM" id="SSF53041">
    <property type="entry name" value="Resolvase-like"/>
    <property type="match status" value="1"/>
</dbReference>
<accession>A0A1J5JGT5</accession>
<dbReference type="InterPro" id="IPR025827">
    <property type="entry name" value="Zn_ribbon_recom_dom"/>
</dbReference>
<evidence type="ECO:0000259" key="1">
    <source>
        <dbReference type="PROSITE" id="PS51736"/>
    </source>
</evidence>
<feature type="domain" description="Resolvase/invertase-type recombinase catalytic" evidence="1">
    <location>
        <begin position="2"/>
        <end position="152"/>
    </location>
</feature>
<sequence length="554" mass="63073">MKAVAYARFSSDNQREESITAQLRAIHDYAEKNGVIIVREYVDEARSATTDDRPEFLRMIEEVTSGCLQVDYVYVHKLDRFARNRYDSAIYRRKLASKGIKLIAVTQPLDDSPESVILEAMLEAMAEYYSKNLGREVMKGMRETAFQCRHTGGKPPLGYDIEPGSNKYIINEREAEAVRIIFSMYLQGCSYKEIADYLNSHGYRTKLGSQFVKTSLYEILRNEKYTGVFVFNRAASKTGGKRNNHKSKDDEEIIRIPGGLPAIIDPSTFREVQKMMDRRKHAPGAAKAKEVYLLTGLVWCGACGGPMIGNRRRAGRNKDIYAAYECNNRKRLKACHAKSINKEYLEQYVLNELIRVIFSDEGIPILVKKLNEANKQRLERNSKELDYIRQQLSEVDKKISNIVNAIADGLYSPTMKETLAKLEEEKTRFQVAIDEIQRANVVELTEDMIKAYLEKDKQVILSGDLQACKAIISTYVDKVIVYEDHIDVILKIVDFTGGGGGSRTPVRRYIHSSFYQDSFRFQSRRRVSRKPDTLGPARLRFPSGPRAGALPVAC</sequence>
<organism evidence="3 4">
    <name type="scientific">Neomoorella thermoacetica</name>
    <name type="common">Clostridium thermoaceticum</name>
    <dbReference type="NCBI Taxonomy" id="1525"/>
    <lineage>
        <taxon>Bacteria</taxon>
        <taxon>Bacillati</taxon>
        <taxon>Bacillota</taxon>
        <taxon>Clostridia</taxon>
        <taxon>Neomoorellales</taxon>
        <taxon>Neomoorellaceae</taxon>
        <taxon>Neomoorella</taxon>
    </lineage>
</organism>
<dbReference type="InterPro" id="IPR006119">
    <property type="entry name" value="Resolv_N"/>
</dbReference>
<dbReference type="InterPro" id="IPR038109">
    <property type="entry name" value="DNA_bind_recomb_sf"/>
</dbReference>
<dbReference type="InterPro" id="IPR050639">
    <property type="entry name" value="SSR_resolvase"/>
</dbReference>
<dbReference type="CDD" id="cd00338">
    <property type="entry name" value="Ser_Recombinase"/>
    <property type="match status" value="1"/>
</dbReference>
<dbReference type="PROSITE" id="PS51736">
    <property type="entry name" value="RECOMBINASES_3"/>
    <property type="match status" value="1"/>
</dbReference>
<dbReference type="AlphaFoldDB" id="A0A1J5JGT5"/>
<dbReference type="PANTHER" id="PTHR30461">
    <property type="entry name" value="DNA-INVERTASE FROM LAMBDOID PROPHAGE"/>
    <property type="match status" value="1"/>
</dbReference>
<dbReference type="PROSITE" id="PS51737">
    <property type="entry name" value="RECOMBINASE_DNA_BIND"/>
    <property type="match status" value="1"/>
</dbReference>
<dbReference type="EMBL" id="MIHH01000008">
    <property type="protein sequence ID" value="OIQ08758.1"/>
    <property type="molecule type" value="Genomic_DNA"/>
</dbReference>
<dbReference type="Proteomes" id="UP000182743">
    <property type="component" value="Unassembled WGS sequence"/>
</dbReference>
<comment type="caution">
    <text evidence="3">The sequence shown here is derived from an EMBL/GenBank/DDBJ whole genome shotgun (WGS) entry which is preliminary data.</text>
</comment>
<reference evidence="3 4" key="1">
    <citation type="submission" date="2016-08" db="EMBL/GenBank/DDBJ databases">
        <title>Genome-based comparison of Moorella thermoacetic strains.</title>
        <authorList>
            <person name="Poehlein A."/>
            <person name="Bengelsdorf F.R."/>
            <person name="Esser C."/>
            <person name="Duerre P."/>
            <person name="Daniel R."/>
        </authorList>
    </citation>
    <scope>NUCLEOTIDE SEQUENCE [LARGE SCALE GENOMIC DNA]</scope>
    <source>
        <strain evidence="3 4">DSM 11768</strain>
    </source>
</reference>
<dbReference type="Pfam" id="PF07508">
    <property type="entry name" value="Recombinase"/>
    <property type="match status" value="1"/>
</dbReference>
<dbReference type="Gene3D" id="3.40.50.1390">
    <property type="entry name" value="Resolvase, N-terminal catalytic domain"/>
    <property type="match status" value="1"/>
</dbReference>
<dbReference type="InterPro" id="IPR036162">
    <property type="entry name" value="Resolvase-like_N_sf"/>
</dbReference>
<dbReference type="Pfam" id="PF00239">
    <property type="entry name" value="Resolvase"/>
    <property type="match status" value="1"/>
</dbReference>
<evidence type="ECO:0000313" key="3">
    <source>
        <dbReference type="EMBL" id="OIQ08758.1"/>
    </source>
</evidence>
<name>A0A1J5JGT5_NEOTH</name>
<dbReference type="GO" id="GO:0000150">
    <property type="term" value="F:DNA strand exchange activity"/>
    <property type="evidence" value="ECO:0007669"/>
    <property type="project" value="InterPro"/>
</dbReference>
<evidence type="ECO:0000259" key="2">
    <source>
        <dbReference type="PROSITE" id="PS51737"/>
    </source>
</evidence>
<evidence type="ECO:0000313" key="4">
    <source>
        <dbReference type="Proteomes" id="UP000182743"/>
    </source>
</evidence>
<proteinExistence type="predicted"/>
<dbReference type="PANTHER" id="PTHR30461:SF23">
    <property type="entry name" value="DNA RECOMBINASE-RELATED"/>
    <property type="match status" value="1"/>
</dbReference>
<dbReference type="GO" id="GO:0003677">
    <property type="term" value="F:DNA binding"/>
    <property type="evidence" value="ECO:0007669"/>
    <property type="project" value="InterPro"/>
</dbReference>
<dbReference type="SMART" id="SM00857">
    <property type="entry name" value="Resolvase"/>
    <property type="match status" value="1"/>
</dbReference>
<protein>
    <recommendedName>
        <fullName evidence="5">Recombinase family protein</fullName>
    </recommendedName>
</protein>